<feature type="region of interest" description="Disordered" evidence="1">
    <location>
        <begin position="26"/>
        <end position="193"/>
    </location>
</feature>
<reference evidence="2" key="2">
    <citation type="submission" date="2025-08" db="UniProtKB">
        <authorList>
            <consortium name="Ensembl"/>
        </authorList>
    </citation>
    <scope>IDENTIFICATION</scope>
    <source>
        <strain evidence="2">breed Abyssinian</strain>
    </source>
</reference>
<dbReference type="GeneTree" id="ENSGT00730000111251"/>
<dbReference type="PANTHER" id="PTHR31968:SF4">
    <property type="entry name" value="SERINE_ARGININE-RELATED PROTEIN 53"/>
    <property type="match status" value="1"/>
</dbReference>
<accession>A0ABI7WYZ3</accession>
<dbReference type="PANTHER" id="PTHR31968">
    <property type="entry name" value="SERINE/ARGININE-RELATED PROTEIN 53"/>
    <property type="match status" value="1"/>
</dbReference>
<proteinExistence type="predicted"/>
<feature type="compositionally biased region" description="Basic and acidic residues" evidence="1">
    <location>
        <begin position="73"/>
        <end position="84"/>
    </location>
</feature>
<protein>
    <recommendedName>
        <fullName evidence="4">Arginine and serine rich coiled-coil 1</fullName>
    </recommendedName>
</protein>
<name>A0ABI7WYZ3_FELCA</name>
<evidence type="ECO:0008006" key="4">
    <source>
        <dbReference type="Google" id="ProtNLM"/>
    </source>
</evidence>
<feature type="compositionally biased region" description="Basic residues" evidence="1">
    <location>
        <begin position="100"/>
        <end position="140"/>
    </location>
</feature>
<dbReference type="Ensembl" id="ENSFCTT00005023684.1">
    <property type="protein sequence ID" value="ENSFCTP00005015484.1"/>
    <property type="gene ID" value="ENSFCTG00005008438.1"/>
</dbReference>
<dbReference type="InterPro" id="IPR034604">
    <property type="entry name" value="SRRP53"/>
</dbReference>
<reference evidence="2" key="3">
    <citation type="submission" date="2025-09" db="UniProtKB">
        <authorList>
            <consortium name="Ensembl"/>
        </authorList>
    </citation>
    <scope>IDENTIFICATION</scope>
    <source>
        <strain evidence="2">breed Abyssinian</strain>
    </source>
</reference>
<sequence>MLNFIHCAIMLEKIFFEFTLTEMGRRSSDTEEESRSKRKKKHRRRSSSSSSSDSRTYSRKKGGRKSRSKSRSWSRDLQPRSHSYDRRRRHRSSSSSSYGSRRKRSRSRSRGRGKSYRVQRSRSKSRTRRSRSRPRPRSHSRSSERSSHRRTRSRSRDRERRKGRDKEKREKEKDKCKDKELHNIKRGESGNIKAGLEHLPPAEQAKARLQLVLEAAGKQQSPSQLRTQGSHNRYTGAGLPVLLCICVFPCIELLASFISRNIHYWLGFILTLDRRKVEAQGKQTGVQTCENSLEPSRKREILLHLSNYFLNFYYLPVARHWEDTYTNKAHSILSNCSQWEDRPTNK</sequence>
<evidence type="ECO:0000256" key="1">
    <source>
        <dbReference type="SAM" id="MobiDB-lite"/>
    </source>
</evidence>
<feature type="compositionally biased region" description="Basic residues" evidence="1">
    <location>
        <begin position="57"/>
        <end position="72"/>
    </location>
</feature>
<feature type="compositionally biased region" description="Basic and acidic residues" evidence="1">
    <location>
        <begin position="26"/>
        <end position="35"/>
    </location>
</feature>
<dbReference type="Proteomes" id="UP000823872">
    <property type="component" value="Chromosome C2"/>
</dbReference>
<feature type="compositionally biased region" description="Basic and acidic residues" evidence="1">
    <location>
        <begin position="154"/>
        <end position="188"/>
    </location>
</feature>
<reference evidence="2 3" key="1">
    <citation type="submission" date="2021-02" db="EMBL/GenBank/DDBJ databases">
        <title>Safari Cat Assemblies.</title>
        <authorList>
            <person name="Bredemeyer K.R."/>
            <person name="Murphy W.J."/>
        </authorList>
    </citation>
    <scope>NUCLEOTIDE SEQUENCE [LARGE SCALE GENOMIC DNA]</scope>
</reference>
<keyword evidence="3" id="KW-1185">Reference proteome</keyword>
<gene>
    <name evidence="2" type="primary">RSRC1</name>
</gene>
<organism evidence="2 3">
    <name type="scientific">Felis catus</name>
    <name type="common">Cat</name>
    <name type="synonym">Felis silvestris catus</name>
    <dbReference type="NCBI Taxonomy" id="9685"/>
    <lineage>
        <taxon>Eukaryota</taxon>
        <taxon>Metazoa</taxon>
        <taxon>Chordata</taxon>
        <taxon>Craniata</taxon>
        <taxon>Vertebrata</taxon>
        <taxon>Euteleostomi</taxon>
        <taxon>Mammalia</taxon>
        <taxon>Eutheria</taxon>
        <taxon>Laurasiatheria</taxon>
        <taxon>Carnivora</taxon>
        <taxon>Feliformia</taxon>
        <taxon>Felidae</taxon>
        <taxon>Felinae</taxon>
        <taxon>Felis</taxon>
    </lineage>
</organism>
<evidence type="ECO:0000313" key="2">
    <source>
        <dbReference type="Ensembl" id="ENSFCTP00005015484.1"/>
    </source>
</evidence>
<evidence type="ECO:0000313" key="3">
    <source>
        <dbReference type="Proteomes" id="UP000823872"/>
    </source>
</evidence>
<feature type="compositionally biased region" description="Basic residues" evidence="1">
    <location>
        <begin position="36"/>
        <end position="46"/>
    </location>
</feature>